<name>A0A4P8XP17_9BACL</name>
<keyword evidence="2" id="KW-1185">Reference proteome</keyword>
<organism evidence="1 2">
    <name type="scientific">Paenibacillus algicola</name>
    <dbReference type="NCBI Taxonomy" id="2565926"/>
    <lineage>
        <taxon>Bacteria</taxon>
        <taxon>Bacillati</taxon>
        <taxon>Bacillota</taxon>
        <taxon>Bacilli</taxon>
        <taxon>Bacillales</taxon>
        <taxon>Paenibacillaceae</taxon>
        <taxon>Paenibacillus</taxon>
    </lineage>
</organism>
<dbReference type="RefSeq" id="WP_138227089.1">
    <property type="nucleotide sequence ID" value="NZ_CP040396.1"/>
</dbReference>
<evidence type="ECO:0000313" key="2">
    <source>
        <dbReference type="Proteomes" id="UP000300879"/>
    </source>
</evidence>
<reference evidence="1 2" key="1">
    <citation type="submission" date="2019-05" db="EMBL/GenBank/DDBJ databases">
        <authorList>
            <person name="Chen C."/>
        </authorList>
    </citation>
    <scope>NUCLEOTIDE SEQUENCE [LARGE SCALE GENOMIC DNA]</scope>
    <source>
        <strain evidence="1 2">HB172198</strain>
    </source>
</reference>
<dbReference type="OrthoDB" id="9763659at2"/>
<protein>
    <submittedName>
        <fullName evidence="1">Uncharacterized protein</fullName>
    </submittedName>
</protein>
<gene>
    <name evidence="1" type="ORF">E6C60_3660</name>
</gene>
<accession>A0A4P8XP17</accession>
<dbReference type="Proteomes" id="UP000300879">
    <property type="component" value="Chromosome"/>
</dbReference>
<evidence type="ECO:0000313" key="1">
    <source>
        <dbReference type="EMBL" id="QCT04368.1"/>
    </source>
</evidence>
<proteinExistence type="predicted"/>
<dbReference type="InterPro" id="IPR027417">
    <property type="entry name" value="P-loop_NTPase"/>
</dbReference>
<dbReference type="KEGG" id="palo:E6C60_3660"/>
<dbReference type="AlphaFoldDB" id="A0A4P8XP17"/>
<dbReference type="EMBL" id="CP040396">
    <property type="protein sequence ID" value="QCT04368.1"/>
    <property type="molecule type" value="Genomic_DNA"/>
</dbReference>
<sequence length="518" mass="59284">MIKELVLSDSFEDMKGELGPSNLSKMMDFFVPVVSAEKEIALVARSIKTTGKLLLLQGDPGVGKSTFIQSLKWRNHIPINEIVNIDMSQFVESKLTNLLKALNEKCRNMDVTPKKNGVLLFVVDYLESLTDETPENKKAFFRSLNGLLRTKPVMIIWPITEQTDVEDMISYSSAVSGTLFYRNKEVINFKGPEIENFPTILKNTISVLNTGYTYTDFQLTDADFDNILNRLINKSDVFTLRDYIFELRDVWMDRTGKVNSILSSIPKPTEIWFVFGMPEAEELVTPFIRKSKNHDDSWDAYHAKLDEYIHDNQRAAYWNPTRLQIAISGSFKAKLFHLPTHTLVSTLAAYGQKYNLDAKINWLNIGIDKNWLKTSTAKSFLSNPSIVRYLENKPIQFGVTRSGPAKRAIEKGRIAYLEINALASKYNPQRDGSDKPFNKTISDALKDIFPQYSIDAETTHPWLPNIIPDIKLETDEKIICIEFHYTKRNVPSAIASYVLDKLDNYMRQLEGMYPKLLK</sequence>
<dbReference type="SUPFAM" id="SSF52540">
    <property type="entry name" value="P-loop containing nucleoside triphosphate hydrolases"/>
    <property type="match status" value="1"/>
</dbReference>
<dbReference type="Gene3D" id="3.40.50.300">
    <property type="entry name" value="P-loop containing nucleotide triphosphate hydrolases"/>
    <property type="match status" value="1"/>
</dbReference>